<dbReference type="EMBL" id="CP006603">
    <property type="protein sequence ID" value="AGR65327.1"/>
    <property type="molecule type" value="Genomic_DNA"/>
</dbReference>
<sequence length="207" mass="22890">MTKSNKFTVGKINQIIWKNILIIIVFTVLCGLIGGLYAKHKRNTSYLAKSSVIIEANLQNTDYKNSAIMAEKGMMKTYEEIVNNQETMKKAQKYLPKKIKKQYSADQLGAVVNVDSNPDSLILNINAKTSEAKNSVEIANAVAKASTKQLPQYSPNRIKVRVVNRANNDNIHSVTTPSIKKYAVLGAALGLLIGMIISFSVSTWKNI</sequence>
<evidence type="ECO:0000256" key="2">
    <source>
        <dbReference type="ARBA" id="ARBA00022475"/>
    </source>
</evidence>
<evidence type="ECO:0000259" key="7">
    <source>
        <dbReference type="Pfam" id="PF02706"/>
    </source>
</evidence>
<dbReference type="KEGG" id="lrr:N134_07610"/>
<feature type="transmembrane region" description="Helical" evidence="6">
    <location>
        <begin position="20"/>
        <end position="38"/>
    </location>
</feature>
<dbReference type="Pfam" id="PF02706">
    <property type="entry name" value="Wzz"/>
    <property type="match status" value="1"/>
</dbReference>
<dbReference type="AlphaFoldDB" id="S5NYM7"/>
<keyword evidence="5 6" id="KW-0472">Membrane</keyword>
<keyword evidence="4 6" id="KW-1133">Transmembrane helix</keyword>
<dbReference type="RefSeq" id="WP_020843234.1">
    <property type="nucleotide sequence ID" value="NC_021872.1"/>
</dbReference>
<feature type="domain" description="Polysaccharide chain length determinant N-terminal" evidence="7">
    <location>
        <begin position="6"/>
        <end position="91"/>
    </location>
</feature>
<evidence type="ECO:0000256" key="6">
    <source>
        <dbReference type="SAM" id="Phobius"/>
    </source>
</evidence>
<accession>S5NYM7</accession>
<organism evidence="8 9">
    <name type="scientific">Limosilactobacillus reuteri TD1</name>
    <dbReference type="NCBI Taxonomy" id="1358027"/>
    <lineage>
        <taxon>Bacteria</taxon>
        <taxon>Bacillati</taxon>
        <taxon>Bacillota</taxon>
        <taxon>Bacilli</taxon>
        <taxon>Lactobacillales</taxon>
        <taxon>Lactobacillaceae</taxon>
        <taxon>Limosilactobacillus</taxon>
    </lineage>
</organism>
<feature type="transmembrane region" description="Helical" evidence="6">
    <location>
        <begin position="182"/>
        <end position="204"/>
    </location>
</feature>
<dbReference type="HOGENOM" id="CLU_113759_0_0_9"/>
<evidence type="ECO:0000256" key="5">
    <source>
        <dbReference type="ARBA" id="ARBA00023136"/>
    </source>
</evidence>
<dbReference type="Proteomes" id="UP000015085">
    <property type="component" value="Chromosome"/>
</dbReference>
<keyword evidence="3 6" id="KW-0812">Transmembrane</keyword>
<evidence type="ECO:0000256" key="1">
    <source>
        <dbReference type="ARBA" id="ARBA00004651"/>
    </source>
</evidence>
<evidence type="ECO:0000256" key="4">
    <source>
        <dbReference type="ARBA" id="ARBA00022989"/>
    </source>
</evidence>
<evidence type="ECO:0000313" key="8">
    <source>
        <dbReference type="EMBL" id="AGR65327.1"/>
    </source>
</evidence>
<comment type="subcellular location">
    <subcellularLocation>
        <location evidence="1">Cell membrane</location>
        <topology evidence="1">Multi-pass membrane protein</topology>
    </subcellularLocation>
</comment>
<gene>
    <name evidence="8" type="ORF">N134_07610</name>
</gene>
<proteinExistence type="predicted"/>
<dbReference type="PATRIC" id="fig|1358027.3.peg.1451"/>
<reference evidence="8 9" key="1">
    <citation type="journal article" date="2014" name="Genome Announc.">
        <title>Complete Genome Sequences of Lactobacillus johnsonii Strain N6.2 and Lactobacillus reuteri Strain TD1.</title>
        <authorList>
            <person name="Leonard M.T."/>
            <person name="Valladares R.B."/>
            <person name="Ardissone A."/>
            <person name="Gonzalez C.F."/>
            <person name="Lorca G.L."/>
            <person name="Triplett E.W."/>
        </authorList>
    </citation>
    <scope>NUCLEOTIDE SEQUENCE [LARGE SCALE GENOMIC DNA]</scope>
    <source>
        <strain evidence="8 9">TD1</strain>
    </source>
</reference>
<protein>
    <recommendedName>
        <fullName evidence="7">Polysaccharide chain length determinant N-terminal domain-containing protein</fullName>
    </recommendedName>
</protein>
<evidence type="ECO:0000256" key="3">
    <source>
        <dbReference type="ARBA" id="ARBA00022692"/>
    </source>
</evidence>
<keyword evidence="2" id="KW-1003">Cell membrane</keyword>
<evidence type="ECO:0000313" key="9">
    <source>
        <dbReference type="Proteomes" id="UP000015085"/>
    </source>
</evidence>
<dbReference type="GO" id="GO:0005886">
    <property type="term" value="C:plasma membrane"/>
    <property type="evidence" value="ECO:0007669"/>
    <property type="project" value="UniProtKB-SubCell"/>
</dbReference>
<dbReference type="InterPro" id="IPR003856">
    <property type="entry name" value="LPS_length_determ_N"/>
</dbReference>
<name>S5NYM7_LIMRT</name>